<dbReference type="GO" id="GO:0055070">
    <property type="term" value="P:copper ion homeostasis"/>
    <property type="evidence" value="ECO:0007669"/>
    <property type="project" value="TreeGrafter"/>
</dbReference>
<reference evidence="22 23" key="1">
    <citation type="journal article" date="2016" name="Nat. Commun.">
        <title>Thousands of microbial genomes shed light on interconnected biogeochemical processes in an aquifer system.</title>
        <authorList>
            <person name="Anantharaman K."/>
            <person name="Brown C.T."/>
            <person name="Hug L.A."/>
            <person name="Sharon I."/>
            <person name="Castelle C.J."/>
            <person name="Probst A.J."/>
            <person name="Thomas B.C."/>
            <person name="Singh A."/>
            <person name="Wilkins M.J."/>
            <person name="Karaoz U."/>
            <person name="Brodie E.L."/>
            <person name="Williams K.H."/>
            <person name="Hubbard S.S."/>
            <person name="Banfield J.F."/>
        </authorList>
    </citation>
    <scope>NUCLEOTIDE SEQUENCE [LARGE SCALE GENOMIC DNA]</scope>
</reference>
<dbReference type="SFLD" id="SFLDF00027">
    <property type="entry name" value="p-type_atpase"/>
    <property type="match status" value="1"/>
</dbReference>
<proteinExistence type="inferred from homology"/>
<dbReference type="PRINTS" id="PR00943">
    <property type="entry name" value="CUATPASE"/>
</dbReference>
<dbReference type="SFLD" id="SFLDG00002">
    <property type="entry name" value="C1.7:_P-type_atpase_like"/>
    <property type="match status" value="1"/>
</dbReference>
<feature type="transmembrane region" description="Helical" evidence="20">
    <location>
        <begin position="347"/>
        <end position="369"/>
    </location>
</feature>
<dbReference type="PRINTS" id="PR00119">
    <property type="entry name" value="CATATPASE"/>
</dbReference>
<evidence type="ECO:0000256" key="6">
    <source>
        <dbReference type="ARBA" id="ARBA00022553"/>
    </source>
</evidence>
<feature type="transmembrane region" description="Helical" evidence="20">
    <location>
        <begin position="914"/>
        <end position="932"/>
    </location>
</feature>
<feature type="transmembrane region" description="Helical" evidence="20">
    <location>
        <begin position="389"/>
        <end position="407"/>
    </location>
</feature>
<dbReference type="InterPro" id="IPR059000">
    <property type="entry name" value="ATPase_P-type_domA"/>
</dbReference>
<keyword evidence="13" id="KW-1278">Translocase</keyword>
<dbReference type="InterPro" id="IPR018303">
    <property type="entry name" value="ATPase_P-typ_P_site"/>
</dbReference>
<dbReference type="InterPro" id="IPR023298">
    <property type="entry name" value="ATPase_P-typ_TM_dom_sf"/>
</dbReference>
<keyword evidence="16" id="KW-0406">Ion transport</keyword>
<evidence type="ECO:0000256" key="5">
    <source>
        <dbReference type="ARBA" id="ARBA00022475"/>
    </source>
</evidence>
<dbReference type="SUPFAM" id="SSF81665">
    <property type="entry name" value="Calcium ATPase, transmembrane domain M"/>
    <property type="match status" value="1"/>
</dbReference>
<evidence type="ECO:0000256" key="8">
    <source>
        <dbReference type="ARBA" id="ARBA00022723"/>
    </source>
</evidence>
<evidence type="ECO:0000259" key="21">
    <source>
        <dbReference type="PROSITE" id="PS50846"/>
    </source>
</evidence>
<dbReference type="FunFam" id="3.30.70.100:FF:000005">
    <property type="entry name" value="Copper-exporting P-type ATPase A"/>
    <property type="match status" value="1"/>
</dbReference>
<dbReference type="Gene3D" id="2.70.150.10">
    <property type="entry name" value="Calcium-transporting ATPase, cytoplasmic transduction domain A"/>
    <property type="match status" value="1"/>
</dbReference>
<dbReference type="PANTHER" id="PTHR43520:SF8">
    <property type="entry name" value="P-TYPE CU(+) TRANSPORTER"/>
    <property type="match status" value="1"/>
</dbReference>
<keyword evidence="7 20" id="KW-0812">Transmembrane</keyword>
<evidence type="ECO:0000256" key="14">
    <source>
        <dbReference type="ARBA" id="ARBA00022989"/>
    </source>
</evidence>
<dbReference type="Pfam" id="PF00702">
    <property type="entry name" value="Hydrolase"/>
    <property type="match status" value="1"/>
</dbReference>
<dbReference type="EC" id="7.2.2.8" evidence="3"/>
<evidence type="ECO:0000256" key="12">
    <source>
        <dbReference type="ARBA" id="ARBA00022842"/>
    </source>
</evidence>
<feature type="domain" description="HMA" evidence="21">
    <location>
        <begin position="192"/>
        <end position="258"/>
    </location>
</feature>
<protein>
    <recommendedName>
        <fullName evidence="3">P-type Cu(+) transporter</fullName>
        <ecNumber evidence="3">7.2.2.8</ecNumber>
    </recommendedName>
    <alternativeName>
        <fullName evidence="18">Cu(+)-exporting ATPase</fullName>
    </alternativeName>
</protein>
<feature type="transmembrane region" description="Helical" evidence="20">
    <location>
        <begin position="545"/>
        <end position="563"/>
    </location>
</feature>
<evidence type="ECO:0000256" key="4">
    <source>
        <dbReference type="ARBA" id="ARBA00022448"/>
    </source>
</evidence>
<evidence type="ECO:0000256" key="9">
    <source>
        <dbReference type="ARBA" id="ARBA00022741"/>
    </source>
</evidence>
<gene>
    <name evidence="22" type="ORF">A2482_04160</name>
</gene>
<keyword evidence="6" id="KW-0597">Phosphoprotein</keyword>
<keyword evidence="14 20" id="KW-1133">Transmembrane helix</keyword>
<dbReference type="InterPro" id="IPR023299">
    <property type="entry name" value="ATPase_P-typ_cyto_dom_N"/>
</dbReference>
<keyword evidence="17 20" id="KW-0472">Membrane</keyword>
<feature type="transmembrane region" description="Helical" evidence="20">
    <location>
        <begin position="944"/>
        <end position="964"/>
    </location>
</feature>
<dbReference type="PROSITE" id="PS50846">
    <property type="entry name" value="HMA_2"/>
    <property type="match status" value="2"/>
</dbReference>
<dbReference type="SFLD" id="SFLDS00003">
    <property type="entry name" value="Haloacid_Dehalogenase"/>
    <property type="match status" value="1"/>
</dbReference>
<dbReference type="GO" id="GO:0043682">
    <property type="term" value="F:P-type divalent copper transporter activity"/>
    <property type="evidence" value="ECO:0007669"/>
    <property type="project" value="TreeGrafter"/>
</dbReference>
<evidence type="ECO:0000256" key="15">
    <source>
        <dbReference type="ARBA" id="ARBA00023008"/>
    </source>
</evidence>
<evidence type="ECO:0000256" key="18">
    <source>
        <dbReference type="ARBA" id="ARBA00033239"/>
    </source>
</evidence>
<dbReference type="CDD" id="cd02094">
    <property type="entry name" value="P-type_ATPase_Cu-like"/>
    <property type="match status" value="1"/>
</dbReference>
<feature type="transmembrane region" description="Helical" evidence="20">
    <location>
        <begin position="885"/>
        <end position="908"/>
    </location>
</feature>
<dbReference type="CDD" id="cd00371">
    <property type="entry name" value="HMA"/>
    <property type="match status" value="2"/>
</dbReference>
<comment type="caution">
    <text evidence="22">The sequence shown here is derived from an EMBL/GenBank/DDBJ whole genome shotgun (WGS) entry which is preliminary data.</text>
</comment>
<organism evidence="22 23">
    <name type="scientific">Candidatus Falkowbacteria bacterium RIFOXYC2_FULL_48_21</name>
    <dbReference type="NCBI Taxonomy" id="1798005"/>
    <lineage>
        <taxon>Bacteria</taxon>
        <taxon>Candidatus Falkowiibacteriota</taxon>
    </lineage>
</organism>
<dbReference type="EMBL" id="MFGM01000035">
    <property type="protein sequence ID" value="OGF36467.1"/>
    <property type="molecule type" value="Genomic_DNA"/>
</dbReference>
<feature type="transmembrane region" description="Helical" evidence="20">
    <location>
        <begin position="279"/>
        <end position="298"/>
    </location>
</feature>
<dbReference type="SUPFAM" id="SSF56784">
    <property type="entry name" value="HAD-like"/>
    <property type="match status" value="1"/>
</dbReference>
<evidence type="ECO:0000313" key="23">
    <source>
        <dbReference type="Proteomes" id="UP000178656"/>
    </source>
</evidence>
<dbReference type="PROSITE" id="PS00154">
    <property type="entry name" value="ATPASE_E1_E2"/>
    <property type="match status" value="1"/>
</dbReference>
<dbReference type="InterPro" id="IPR006121">
    <property type="entry name" value="HMA_dom"/>
</dbReference>
<dbReference type="NCBIfam" id="TIGR01494">
    <property type="entry name" value="ATPase_P-type"/>
    <property type="match status" value="1"/>
</dbReference>
<dbReference type="InterPro" id="IPR017969">
    <property type="entry name" value="Heavy-metal-associated_CS"/>
</dbReference>
<feature type="transmembrane region" description="Helical" evidence="20">
    <location>
        <begin position="310"/>
        <end position="335"/>
    </location>
</feature>
<dbReference type="NCBIfam" id="TIGR01511">
    <property type="entry name" value="ATPase-IB1_Cu"/>
    <property type="match status" value="1"/>
</dbReference>
<dbReference type="AlphaFoldDB" id="A0A1F5TBY0"/>
<dbReference type="InterPro" id="IPR036412">
    <property type="entry name" value="HAD-like_sf"/>
</dbReference>
<dbReference type="NCBIfam" id="TIGR01525">
    <property type="entry name" value="ATPase-IB_hvy"/>
    <property type="match status" value="1"/>
</dbReference>
<comment type="similarity">
    <text evidence="2 20">Belongs to the cation transport ATPase (P-type) (TC 3.A.3) family. Type IB subfamily.</text>
</comment>
<dbReference type="FunFam" id="3.40.50.1000:FF:000144">
    <property type="entry name" value="copper-transporting ATPase 1 isoform X2"/>
    <property type="match status" value="1"/>
</dbReference>
<evidence type="ECO:0000256" key="3">
    <source>
        <dbReference type="ARBA" id="ARBA00012517"/>
    </source>
</evidence>
<keyword evidence="9 20" id="KW-0547">Nucleotide-binding</keyword>
<keyword evidence="15" id="KW-0186">Copper</keyword>
<dbReference type="GO" id="GO:0016887">
    <property type="term" value="F:ATP hydrolysis activity"/>
    <property type="evidence" value="ECO:0007669"/>
    <property type="project" value="InterPro"/>
</dbReference>
<evidence type="ECO:0000256" key="17">
    <source>
        <dbReference type="ARBA" id="ARBA00023136"/>
    </source>
</evidence>
<dbReference type="GO" id="GO:0005886">
    <property type="term" value="C:plasma membrane"/>
    <property type="evidence" value="ECO:0007669"/>
    <property type="project" value="UniProtKB-SubCell"/>
</dbReference>
<dbReference type="Pfam" id="PF00122">
    <property type="entry name" value="E1-E2_ATPase"/>
    <property type="match status" value="1"/>
</dbReference>
<dbReference type="PROSITE" id="PS01047">
    <property type="entry name" value="HMA_1"/>
    <property type="match status" value="2"/>
</dbReference>
<evidence type="ECO:0000256" key="2">
    <source>
        <dbReference type="ARBA" id="ARBA00006024"/>
    </source>
</evidence>
<dbReference type="Gene3D" id="3.40.1110.10">
    <property type="entry name" value="Calcium-transporting ATPase, cytoplasmic domain N"/>
    <property type="match status" value="1"/>
</dbReference>
<dbReference type="SUPFAM" id="SSF55008">
    <property type="entry name" value="HMA, heavy metal-associated domain"/>
    <property type="match status" value="2"/>
</dbReference>
<keyword evidence="10" id="KW-0187">Copper transport</keyword>
<dbReference type="InterPro" id="IPR027256">
    <property type="entry name" value="P-typ_ATPase_IB"/>
</dbReference>
<keyword evidence="8 20" id="KW-0479">Metal-binding</keyword>
<dbReference type="GO" id="GO:0005524">
    <property type="term" value="F:ATP binding"/>
    <property type="evidence" value="ECO:0007669"/>
    <property type="project" value="UniProtKB-UniRule"/>
</dbReference>
<evidence type="ECO:0000256" key="16">
    <source>
        <dbReference type="ARBA" id="ARBA00023065"/>
    </source>
</evidence>
<evidence type="ECO:0000256" key="7">
    <source>
        <dbReference type="ARBA" id="ARBA00022692"/>
    </source>
</evidence>
<dbReference type="GO" id="GO:0005507">
    <property type="term" value="F:copper ion binding"/>
    <property type="evidence" value="ECO:0007669"/>
    <property type="project" value="TreeGrafter"/>
</dbReference>
<comment type="catalytic activity">
    <reaction evidence="19">
        <text>Cu(+)(in) + ATP + H2O = Cu(+)(out) + ADP + phosphate + H(+)</text>
        <dbReference type="Rhea" id="RHEA:25792"/>
        <dbReference type="ChEBI" id="CHEBI:15377"/>
        <dbReference type="ChEBI" id="CHEBI:15378"/>
        <dbReference type="ChEBI" id="CHEBI:30616"/>
        <dbReference type="ChEBI" id="CHEBI:43474"/>
        <dbReference type="ChEBI" id="CHEBI:49552"/>
        <dbReference type="ChEBI" id="CHEBI:456216"/>
        <dbReference type="EC" id="7.2.2.8"/>
    </reaction>
</comment>
<evidence type="ECO:0000256" key="13">
    <source>
        <dbReference type="ARBA" id="ARBA00022967"/>
    </source>
</evidence>
<dbReference type="PRINTS" id="PR00942">
    <property type="entry name" value="CUATPASEI"/>
</dbReference>
<dbReference type="InterPro" id="IPR036163">
    <property type="entry name" value="HMA_dom_sf"/>
</dbReference>
<evidence type="ECO:0000256" key="11">
    <source>
        <dbReference type="ARBA" id="ARBA00022840"/>
    </source>
</evidence>
<dbReference type="InterPro" id="IPR001757">
    <property type="entry name" value="P_typ_ATPase"/>
</dbReference>
<evidence type="ECO:0000256" key="10">
    <source>
        <dbReference type="ARBA" id="ARBA00022796"/>
    </source>
</evidence>
<feature type="transmembrane region" description="Helical" evidence="20">
    <location>
        <begin position="569"/>
        <end position="591"/>
    </location>
</feature>
<keyword evidence="12" id="KW-0460">Magnesium</keyword>
<evidence type="ECO:0000256" key="20">
    <source>
        <dbReference type="RuleBase" id="RU362081"/>
    </source>
</evidence>
<comment type="subcellular location">
    <subcellularLocation>
        <location evidence="1">Cell membrane</location>
        <topology evidence="1">Multi-pass membrane protein</topology>
    </subcellularLocation>
</comment>
<sequence>MEKIILNISGMHCASCEKIISLELQEVPGVESVKIDYQSGEAVIEATPGVDKDAIVAAIKKAGYDAQIITEAPSDQNQNVMIEKKTVNHDEPFKIKLETTVEATGEFGQKNDKPSFQGKISQHKKGEFEVPNGRPDIDLIVDKLVNSAKIGQLLNVFSNDSMVSRPSLTPASLAKTEPADTAHLTAGANGEERLSLNITGMHCASCAGIIERSLKKIPGVKEANVNFAAEKARVAYDRALVTTGQLVEAVKKAGYRADLAGDETPEMEKARKENVIRSYFHKFIWGLALSLPMLYFMLLDFFSILPGGKALLPFIGIASLVLTTPIQFIIGSGFYRGMWSSLKMKTFNMDSLIAIGTSTAYIYSLVLFLNHVAKTGSLIGLGGEKIADLYFETAAFLITFVILGKWLEAKTKGRTSDAIKKLMGLQPKTARLVKNNQTVDVPLDTVAAGDIVVVRPGEKIPVDGVITKGQSSVDESMITGESIPVEKNIGDTVIGATINKHGSFEFTATKVGKETALAQIIRLIEEAQGSKAPIQAFADRISARFVPIIIGLAIATFLIWYLFLNATLLFSLMAFTAVIVIACPCALGLATPTAITVGTGKGAEYGVLIKGGEPLEAACRIQTIVFDKTGTLTKGQPEVTDIVGLASSDEEEIVAAAASLEKLSEHPLAEAIVKYTQEESISLETVENFQAIPGHGVEGVIKNQKYFLGNRKLITDIAGLDISKAERKIRKLEEGGKTTMILASDKEVLGLIAVADTLKENTIEAIQQLQKRGLAVYMLTGDNRRTAAAIAKQIGITNVLAEVLPEDKANEVKKLQNAGAKVAMVGDGINDAPALAQADLGIAMGGGTDVAMETGGIVIIKNDLRDVLTAIKLSRETMSKIKQNMFFALFYNVIGIPIAARVFAGIGLILRPELAGLAMAMSSISVVGNSLLLRRFHPHKHNYLSLIAPYVMGAAFISLFIMFAKWSSM</sequence>
<dbReference type="Gene3D" id="3.30.70.100">
    <property type="match status" value="2"/>
</dbReference>
<dbReference type="Pfam" id="PF00403">
    <property type="entry name" value="HMA"/>
    <property type="match status" value="2"/>
</dbReference>
<keyword evidence="5 20" id="KW-1003">Cell membrane</keyword>
<dbReference type="PANTHER" id="PTHR43520">
    <property type="entry name" value="ATP7, ISOFORM B"/>
    <property type="match status" value="1"/>
</dbReference>
<keyword evidence="4" id="KW-0813">Transport</keyword>
<dbReference type="InterPro" id="IPR023214">
    <property type="entry name" value="HAD_sf"/>
</dbReference>
<dbReference type="InterPro" id="IPR044492">
    <property type="entry name" value="P_typ_ATPase_HD_dom"/>
</dbReference>
<dbReference type="FunFam" id="2.70.150.10:FF:000020">
    <property type="entry name" value="Copper-exporting P-type ATPase A"/>
    <property type="match status" value="1"/>
</dbReference>
<evidence type="ECO:0000256" key="19">
    <source>
        <dbReference type="ARBA" id="ARBA00049289"/>
    </source>
</evidence>
<keyword evidence="11 20" id="KW-0067">ATP-binding</keyword>
<dbReference type="Gene3D" id="3.40.50.1000">
    <property type="entry name" value="HAD superfamily/HAD-like"/>
    <property type="match status" value="1"/>
</dbReference>
<dbReference type="SUPFAM" id="SSF81653">
    <property type="entry name" value="Calcium ATPase, transduction domain A"/>
    <property type="match status" value="1"/>
</dbReference>
<dbReference type="InterPro" id="IPR008250">
    <property type="entry name" value="ATPase_P-typ_transduc_dom_A_sf"/>
</dbReference>
<feature type="domain" description="HMA" evidence="21">
    <location>
        <begin position="2"/>
        <end position="67"/>
    </location>
</feature>
<dbReference type="GO" id="GO:0140581">
    <property type="term" value="F:P-type monovalent copper transporter activity"/>
    <property type="evidence" value="ECO:0007669"/>
    <property type="project" value="UniProtKB-EC"/>
</dbReference>
<evidence type="ECO:0000313" key="22">
    <source>
        <dbReference type="EMBL" id="OGF36467.1"/>
    </source>
</evidence>
<dbReference type="Proteomes" id="UP000178656">
    <property type="component" value="Unassembled WGS sequence"/>
</dbReference>
<evidence type="ECO:0000256" key="1">
    <source>
        <dbReference type="ARBA" id="ARBA00004651"/>
    </source>
</evidence>
<name>A0A1F5TBY0_9BACT</name>
<accession>A0A1F5TBY0</accession>